<feature type="region of interest" description="Disordered" evidence="1">
    <location>
        <begin position="88"/>
        <end position="145"/>
    </location>
</feature>
<keyword evidence="3" id="KW-1185">Reference proteome</keyword>
<feature type="compositionally biased region" description="Basic and acidic residues" evidence="1">
    <location>
        <begin position="11"/>
        <end position="20"/>
    </location>
</feature>
<feature type="compositionally biased region" description="Basic and acidic residues" evidence="1">
    <location>
        <begin position="124"/>
        <end position="137"/>
    </location>
</feature>
<proteinExistence type="predicted"/>
<gene>
    <name evidence="2" type="ORF">PR048_002048</name>
</gene>
<dbReference type="Proteomes" id="UP001159363">
    <property type="component" value="Chromosome 1"/>
</dbReference>
<evidence type="ECO:0000313" key="2">
    <source>
        <dbReference type="EMBL" id="KAJ8896703.1"/>
    </source>
</evidence>
<organism evidence="2 3">
    <name type="scientific">Dryococelus australis</name>
    <dbReference type="NCBI Taxonomy" id="614101"/>
    <lineage>
        <taxon>Eukaryota</taxon>
        <taxon>Metazoa</taxon>
        <taxon>Ecdysozoa</taxon>
        <taxon>Arthropoda</taxon>
        <taxon>Hexapoda</taxon>
        <taxon>Insecta</taxon>
        <taxon>Pterygota</taxon>
        <taxon>Neoptera</taxon>
        <taxon>Polyneoptera</taxon>
        <taxon>Phasmatodea</taxon>
        <taxon>Verophasmatodea</taxon>
        <taxon>Anareolatae</taxon>
        <taxon>Phasmatidae</taxon>
        <taxon>Eurycanthinae</taxon>
        <taxon>Dryococelus</taxon>
    </lineage>
</organism>
<name>A0ABQ9IJ43_9NEOP</name>
<dbReference type="EMBL" id="JARBHB010000001">
    <property type="protein sequence ID" value="KAJ8896703.1"/>
    <property type="molecule type" value="Genomic_DNA"/>
</dbReference>
<protein>
    <submittedName>
        <fullName evidence="2">Uncharacterized protein</fullName>
    </submittedName>
</protein>
<feature type="region of interest" description="Disordered" evidence="1">
    <location>
        <begin position="1"/>
        <end position="40"/>
    </location>
</feature>
<reference evidence="2 3" key="1">
    <citation type="submission" date="2023-02" db="EMBL/GenBank/DDBJ databases">
        <title>LHISI_Scaffold_Assembly.</title>
        <authorList>
            <person name="Stuart O.P."/>
            <person name="Cleave R."/>
            <person name="Magrath M.J.L."/>
            <person name="Mikheyev A.S."/>
        </authorList>
    </citation>
    <scope>NUCLEOTIDE SEQUENCE [LARGE SCALE GENOMIC DNA]</scope>
    <source>
        <strain evidence="2">Daus_M_001</strain>
        <tissue evidence="2">Leg muscle</tissue>
    </source>
</reference>
<evidence type="ECO:0000256" key="1">
    <source>
        <dbReference type="SAM" id="MobiDB-lite"/>
    </source>
</evidence>
<comment type="caution">
    <text evidence="2">The sequence shown here is derived from an EMBL/GenBank/DDBJ whole genome shotgun (WGS) entry which is preliminary data.</text>
</comment>
<evidence type="ECO:0000313" key="3">
    <source>
        <dbReference type="Proteomes" id="UP001159363"/>
    </source>
</evidence>
<sequence>MKVTPDQSVTNKRDNCKDIVPENTLKSKSSGDDNSDMNEEQIWQQGRNVLFLKPIKRKIGEYAMYCYEEDLFPGVITHCNDHGARISAMKPPDSKSFGESCTADLTGGSSERPAIHRAAYRGYSSRDGEAHQKRQDTYLHVSQQR</sequence>
<accession>A0ABQ9IJ43</accession>
<feature type="compositionally biased region" description="Polar residues" evidence="1">
    <location>
        <begin position="1"/>
        <end position="10"/>
    </location>
</feature>